<evidence type="ECO:0000256" key="2">
    <source>
        <dbReference type="ARBA" id="ARBA00023082"/>
    </source>
</evidence>
<evidence type="ECO:0000259" key="5">
    <source>
        <dbReference type="Pfam" id="PF04539"/>
    </source>
</evidence>
<dbReference type="InterPro" id="IPR013325">
    <property type="entry name" value="RNA_pol_sigma_r2"/>
</dbReference>
<accession>A0A4V1BDU7</accession>
<gene>
    <name evidence="8" type="ORF">EXE57_08745</name>
</gene>
<dbReference type="CDD" id="cd06171">
    <property type="entry name" value="Sigma70_r4"/>
    <property type="match status" value="1"/>
</dbReference>
<feature type="domain" description="RNA polymerase sigma-70 region 2" evidence="6">
    <location>
        <begin position="20"/>
        <end position="88"/>
    </location>
</feature>
<evidence type="ECO:0000256" key="4">
    <source>
        <dbReference type="ARBA" id="ARBA00023163"/>
    </source>
</evidence>
<dbReference type="OrthoDB" id="9799825at2"/>
<dbReference type="Pfam" id="PF04542">
    <property type="entry name" value="Sigma70_r2"/>
    <property type="match status" value="1"/>
</dbReference>
<keyword evidence="1" id="KW-0805">Transcription regulation</keyword>
<dbReference type="Proteomes" id="UP000294894">
    <property type="component" value="Chromosome"/>
</dbReference>
<protein>
    <submittedName>
        <fullName evidence="8">Sigma-70 family RNA polymerase sigma factor</fullName>
    </submittedName>
</protein>
<dbReference type="KEGG" id="noy:EXE57_08745"/>
<dbReference type="InterPro" id="IPR000943">
    <property type="entry name" value="RNA_pol_sigma70"/>
</dbReference>
<evidence type="ECO:0000256" key="3">
    <source>
        <dbReference type="ARBA" id="ARBA00023125"/>
    </source>
</evidence>
<dbReference type="RefSeq" id="WP_135076479.1">
    <property type="nucleotide sequence ID" value="NZ_CP038267.1"/>
</dbReference>
<dbReference type="PIRSF" id="PIRSF000770">
    <property type="entry name" value="RNA_pol_sigma-SigE/K"/>
    <property type="match status" value="1"/>
</dbReference>
<dbReference type="PANTHER" id="PTHR30385">
    <property type="entry name" value="SIGMA FACTOR F FLAGELLAR"/>
    <property type="match status" value="1"/>
</dbReference>
<dbReference type="GO" id="GO:0006352">
    <property type="term" value="P:DNA-templated transcription initiation"/>
    <property type="evidence" value="ECO:0007669"/>
    <property type="project" value="InterPro"/>
</dbReference>
<dbReference type="InterPro" id="IPR007627">
    <property type="entry name" value="RNA_pol_sigma70_r2"/>
</dbReference>
<name>A0A4V1BDU7_9ACTN</name>
<evidence type="ECO:0000313" key="9">
    <source>
        <dbReference type="Proteomes" id="UP000294894"/>
    </source>
</evidence>
<keyword evidence="3" id="KW-0238">DNA-binding</keyword>
<dbReference type="Pfam" id="PF04545">
    <property type="entry name" value="Sigma70_r4"/>
    <property type="match status" value="1"/>
</dbReference>
<keyword evidence="2" id="KW-0731">Sigma factor</keyword>
<dbReference type="GO" id="GO:0016987">
    <property type="term" value="F:sigma factor activity"/>
    <property type="evidence" value="ECO:0007669"/>
    <property type="project" value="UniProtKB-KW"/>
</dbReference>
<dbReference type="SUPFAM" id="SSF88946">
    <property type="entry name" value="Sigma2 domain of RNA polymerase sigma factors"/>
    <property type="match status" value="1"/>
</dbReference>
<reference evidence="8 9" key="1">
    <citation type="submission" date="2019-03" db="EMBL/GenBank/DDBJ databases">
        <title>Three New Species of Nocardioides, Nocardioides euryhalodurans sp. nov., Nocardioides seonyuensis sp. nov. and Nocardioides eburneoflavus sp. nov., Iolated from Soil.</title>
        <authorList>
            <person name="Roh S.G."/>
            <person name="Lee C."/>
            <person name="Kim M.-K."/>
            <person name="Kim S.B."/>
        </authorList>
    </citation>
    <scope>NUCLEOTIDE SEQUENCE [LARGE SCALE GENOMIC DNA]</scope>
    <source>
        <strain evidence="8 9">MMS17-SY117</strain>
    </source>
</reference>
<dbReference type="InterPro" id="IPR013324">
    <property type="entry name" value="RNA_pol_sigma_r3/r4-like"/>
</dbReference>
<dbReference type="NCBIfam" id="TIGR02937">
    <property type="entry name" value="sigma70-ECF"/>
    <property type="match status" value="1"/>
</dbReference>
<dbReference type="InterPro" id="IPR007624">
    <property type="entry name" value="RNA_pol_sigma70_r3"/>
</dbReference>
<dbReference type="EMBL" id="CP038267">
    <property type="protein sequence ID" value="QBR92362.1"/>
    <property type="molecule type" value="Genomic_DNA"/>
</dbReference>
<feature type="domain" description="RNA polymerase sigma-70 region 4" evidence="7">
    <location>
        <begin position="182"/>
        <end position="230"/>
    </location>
</feature>
<dbReference type="InterPro" id="IPR014284">
    <property type="entry name" value="RNA_pol_sigma-70_dom"/>
</dbReference>
<feature type="domain" description="RNA polymerase sigma-70 region 3" evidence="5">
    <location>
        <begin position="97"/>
        <end position="168"/>
    </location>
</feature>
<evidence type="ECO:0000313" key="8">
    <source>
        <dbReference type="EMBL" id="QBR92362.1"/>
    </source>
</evidence>
<keyword evidence="9" id="KW-1185">Reference proteome</keyword>
<sequence>MSLGSTSPQSPASHDLVTSHIALVGHVVRETMSRVPGHVSRDDLTSAGLTALVQAGRGFDPDLGVPFARYASTRIRGAVLDELRSVDWASRSVRRRARDIEETRTRLAHSLGRVPDDAQVASALGLEPAEVTANADDIARAQVLSLQGGTDESSYADSLVSTAPSPEQVLEHQERLTYLSEAVAELPERLRTVVEGYFLAERPMAEIAEELGVTESRVSQLRAEAMVLLKDALNSQLDPEQVAAPARPGGVAARRREAYFAAVAARHASGGVAAVAAEHAAGGRVRTSA</sequence>
<dbReference type="AlphaFoldDB" id="A0A4V1BDU7"/>
<dbReference type="GO" id="GO:0003677">
    <property type="term" value="F:DNA binding"/>
    <property type="evidence" value="ECO:0007669"/>
    <property type="project" value="UniProtKB-KW"/>
</dbReference>
<evidence type="ECO:0000256" key="1">
    <source>
        <dbReference type="ARBA" id="ARBA00023015"/>
    </source>
</evidence>
<proteinExistence type="predicted"/>
<evidence type="ECO:0000259" key="7">
    <source>
        <dbReference type="Pfam" id="PF04545"/>
    </source>
</evidence>
<dbReference type="SUPFAM" id="SSF88659">
    <property type="entry name" value="Sigma3 and sigma4 domains of RNA polymerase sigma factors"/>
    <property type="match status" value="2"/>
</dbReference>
<dbReference type="Gene3D" id="1.10.1740.10">
    <property type="match status" value="1"/>
</dbReference>
<dbReference type="Gene3D" id="1.20.140.160">
    <property type="match status" value="1"/>
</dbReference>
<keyword evidence="4" id="KW-0804">Transcription</keyword>
<dbReference type="Pfam" id="PF04539">
    <property type="entry name" value="Sigma70_r3"/>
    <property type="match status" value="1"/>
</dbReference>
<dbReference type="InterPro" id="IPR007630">
    <property type="entry name" value="RNA_pol_sigma70_r4"/>
</dbReference>
<evidence type="ECO:0000259" key="6">
    <source>
        <dbReference type="Pfam" id="PF04542"/>
    </source>
</evidence>
<dbReference type="PANTHER" id="PTHR30385:SF7">
    <property type="entry name" value="RNA POLYMERASE SIGMA FACTOR FLIA"/>
    <property type="match status" value="1"/>
</dbReference>
<organism evidence="8 9">
    <name type="scientific">Nocardioides euryhalodurans</name>
    <dbReference type="NCBI Taxonomy" id="2518370"/>
    <lineage>
        <taxon>Bacteria</taxon>
        <taxon>Bacillati</taxon>
        <taxon>Actinomycetota</taxon>
        <taxon>Actinomycetes</taxon>
        <taxon>Propionibacteriales</taxon>
        <taxon>Nocardioidaceae</taxon>
        <taxon>Nocardioides</taxon>
    </lineage>
</organism>